<reference evidence="1" key="1">
    <citation type="submission" date="2022-05" db="EMBL/GenBank/DDBJ databases">
        <title>Comparative Genomics of Spacecraft Associated Microbes.</title>
        <authorList>
            <person name="Tran M.T."/>
            <person name="Wright A."/>
            <person name="Seuylemezian A."/>
            <person name="Eisen J."/>
            <person name="Coil D."/>
        </authorList>
    </citation>
    <scope>NUCLEOTIDE SEQUENCE</scope>
    <source>
        <strain evidence="1">FAIRING 10M-2.2</strain>
    </source>
</reference>
<proteinExistence type="predicted"/>
<gene>
    <name evidence="1" type="ORF">M3215_07175</name>
</gene>
<organism evidence="1 2">
    <name type="scientific">Bacillus cytotoxicus</name>
    <dbReference type="NCBI Taxonomy" id="580165"/>
    <lineage>
        <taxon>Bacteria</taxon>
        <taxon>Bacillati</taxon>
        <taxon>Bacillota</taxon>
        <taxon>Bacilli</taxon>
        <taxon>Bacillales</taxon>
        <taxon>Bacillaceae</taxon>
        <taxon>Bacillus</taxon>
        <taxon>Bacillus cereus group</taxon>
    </lineage>
</organism>
<evidence type="ECO:0000313" key="2">
    <source>
        <dbReference type="Proteomes" id="UP001202289"/>
    </source>
</evidence>
<dbReference type="Proteomes" id="UP001202289">
    <property type="component" value="Unassembled WGS sequence"/>
</dbReference>
<keyword evidence="2" id="KW-1185">Reference proteome</keyword>
<comment type="caution">
    <text evidence="1">The sequence shown here is derived from an EMBL/GenBank/DDBJ whole genome shotgun (WGS) entry which is preliminary data.</text>
</comment>
<sequence length="854" mass="95940">MITLYKPNETDFTHNGIGILDANIYEPVVEETLNGLFIFSFCYPLFAPHGAEIEGQCIVKVPTPDGEQLFRVARPQPSMGELKVFCYHIFYDLTDNLIEDTFIENKSGTAALDQLSTKCQYPHPFKFFSDISKVSSSRLVRKNPVEAILDTGQDNCFLNRWGGELKRDNFNVHMLVNRGKDRGVVIEHKKNLLGYEGDIDWQSPVTRIMPIGFNGLMLPEKYVDSPNINKYPRPKIRVVEFKDVKAQDDKNNDPNAVPLDKAYEMLRQFSKEMYSKQKVDQPKATYKVGFQELSQTEEYKDFAVLQRVYMGDTVTVKHVEDNIDLQAKVISYKYDPITEEYIGLILGNYKESFTDIAGKVDQIVNDVSNMESSFLNQAKEMATGLINSGFGGHVRVYPDRILIMDTKDEMKAKKVWQWNINGLGYSDKGINGPYGLAMTMDGSIVADFIKTGRLSAELVQAGFNDYGDNIQLMSDGLHAKQNGKTSMVLGGNGVLSIYDKNEKPIGYVGHTYKVDDPTKRGIVINGELGRFLSIGFRGDESDGQDPNAYYPYMEFADNAYYGRKGIFVSKPLQMNCNKIVLNANSSGDTNIIQELKFGDIWKNSIISTYGVSLAHMENGNIYQVAGTESGTFNMYGPARSRSGLALGSAEIAEHTGIYQDTSGSAVITSKNTIRLCKTSGDRDVRTVVEIMDFREVEMWANLNMHNFAINNIGQLNVTGSKNAIHITRDGVRATPAYETAESYLGDIGAAKTDENGRVVIKIDELFSDTVNTSIEYQVFVSSYCKSHVWVSEREENYFIVESSEPNAAFSWELKAKRRGFENERLVLQEEYTNDQIKKSFTDIKVDGPEGSEMN</sequence>
<protein>
    <submittedName>
        <fullName evidence="1">Phage tail protein</fullName>
    </submittedName>
</protein>
<accession>A0ACC6A560</accession>
<name>A0ACC6A560_9BACI</name>
<dbReference type="EMBL" id="JAMBOP010000006">
    <property type="protein sequence ID" value="MCM3735606.1"/>
    <property type="molecule type" value="Genomic_DNA"/>
</dbReference>
<evidence type="ECO:0000313" key="1">
    <source>
        <dbReference type="EMBL" id="MCM3735606.1"/>
    </source>
</evidence>